<dbReference type="GO" id="GO:0005524">
    <property type="term" value="F:ATP binding"/>
    <property type="evidence" value="ECO:0007669"/>
    <property type="project" value="UniProtKB-UniRule"/>
</dbReference>
<comment type="function">
    <text evidence="15">Part of the Sec protein translocase complex. Interacts with the SecYEG preprotein conducting channel. Has a central role in coupling the hydrolysis of ATP to the transfer of proteins into and across the cell membrane, serving both as a receptor for the preprotein-SecB complex and as an ATP-driven molecular motor driving the stepwise translocation of polypeptide chains across the membrane.</text>
</comment>
<dbReference type="Gene3D" id="1.10.3060.10">
    <property type="entry name" value="Helical scaffold and wing domains of SecA"/>
    <property type="match status" value="1"/>
</dbReference>
<dbReference type="SUPFAM" id="SSF81886">
    <property type="entry name" value="Helical scaffold and wing domains of SecA"/>
    <property type="match status" value="1"/>
</dbReference>
<dbReference type="EMBL" id="CP033133">
    <property type="protein sequence ID" value="AYO53342.1"/>
    <property type="molecule type" value="Genomic_DNA"/>
</dbReference>
<evidence type="ECO:0000313" key="20">
    <source>
        <dbReference type="EMBL" id="AYO53342.1"/>
    </source>
</evidence>
<evidence type="ECO:0000313" key="21">
    <source>
        <dbReference type="Proteomes" id="UP000279962"/>
    </source>
</evidence>
<dbReference type="PANTHER" id="PTHR30612:SF0">
    <property type="entry name" value="CHLOROPLAST PROTEIN-TRANSPORTING ATPASE"/>
    <property type="match status" value="1"/>
</dbReference>
<dbReference type="SMART" id="SM00957">
    <property type="entry name" value="SecA_DEAD"/>
    <property type="match status" value="1"/>
</dbReference>
<organism evidence="20 21">
    <name type="scientific">Acinetobacter wuhouensis</name>
    <dbReference type="NCBI Taxonomy" id="1879050"/>
    <lineage>
        <taxon>Bacteria</taxon>
        <taxon>Pseudomonadati</taxon>
        <taxon>Pseudomonadota</taxon>
        <taxon>Gammaproteobacteria</taxon>
        <taxon>Moraxellales</taxon>
        <taxon>Moraxellaceae</taxon>
        <taxon>Acinetobacter</taxon>
    </lineage>
</organism>
<keyword evidence="6" id="KW-0997">Cell inner membrane</keyword>
<dbReference type="PROSITE" id="PS51192">
    <property type="entry name" value="HELICASE_ATP_BIND_1"/>
    <property type="match status" value="1"/>
</dbReference>
<dbReference type="PANTHER" id="PTHR30612">
    <property type="entry name" value="SECA INNER MEMBRANE COMPONENT OF SEC PROTEIN SECRETION SYSTEM"/>
    <property type="match status" value="1"/>
</dbReference>
<dbReference type="SMART" id="SM00958">
    <property type="entry name" value="SecA_PP_bind"/>
    <property type="match status" value="1"/>
</dbReference>
<dbReference type="GO" id="GO:0031522">
    <property type="term" value="C:cell envelope Sec protein transport complex"/>
    <property type="evidence" value="ECO:0007669"/>
    <property type="project" value="TreeGrafter"/>
</dbReference>
<dbReference type="Pfam" id="PF21090">
    <property type="entry name" value="P-loop_SecA"/>
    <property type="match status" value="1"/>
</dbReference>
<keyword evidence="5 15" id="KW-0963">Cytoplasm</keyword>
<evidence type="ECO:0000256" key="14">
    <source>
        <dbReference type="ARBA" id="ARBA00023136"/>
    </source>
</evidence>
<dbReference type="EC" id="7.4.2.8" evidence="15"/>
<evidence type="ECO:0000256" key="8">
    <source>
        <dbReference type="ARBA" id="ARBA00022741"/>
    </source>
</evidence>
<reference evidence="20 21" key="1">
    <citation type="submission" date="2018-10" db="EMBL/GenBank/DDBJ databases">
        <title>The complete genome of Acinetobacter wuhouensis strain WCHAW010062.</title>
        <authorList>
            <person name="Hu Y."/>
            <person name="Long H."/>
            <person name="Feng Y."/>
            <person name="Zong Z."/>
        </authorList>
    </citation>
    <scope>NUCLEOTIDE SEQUENCE [LARGE SCALE GENOMIC DNA]</scope>
    <source>
        <strain evidence="20 21">WCHAW010062</strain>
    </source>
</reference>
<proteinExistence type="inferred from homology"/>
<dbReference type="GO" id="GO:0008564">
    <property type="term" value="F:protein-exporting ATPase activity"/>
    <property type="evidence" value="ECO:0007669"/>
    <property type="project" value="UniProtKB-EC"/>
</dbReference>
<feature type="domain" description="SecA family profile" evidence="19">
    <location>
        <begin position="3"/>
        <end position="617"/>
    </location>
</feature>
<dbReference type="PROSITE" id="PS01312">
    <property type="entry name" value="SECA"/>
    <property type="match status" value="1"/>
</dbReference>
<evidence type="ECO:0000256" key="1">
    <source>
        <dbReference type="ARBA" id="ARBA00001947"/>
    </source>
</evidence>
<dbReference type="InterPro" id="IPR000185">
    <property type="entry name" value="SecA"/>
</dbReference>
<keyword evidence="9" id="KW-0862">Zinc</keyword>
<evidence type="ECO:0000259" key="17">
    <source>
        <dbReference type="PROSITE" id="PS51192"/>
    </source>
</evidence>
<keyword evidence="10 15" id="KW-0067">ATP-binding</keyword>
<dbReference type="PROSITE" id="PS51196">
    <property type="entry name" value="SECA_MOTOR_DEAD"/>
    <property type="match status" value="1"/>
</dbReference>
<dbReference type="HAMAP" id="MF_01382">
    <property type="entry name" value="SecA"/>
    <property type="match status" value="1"/>
</dbReference>
<dbReference type="GO" id="GO:0005829">
    <property type="term" value="C:cytosol"/>
    <property type="evidence" value="ECO:0007669"/>
    <property type="project" value="TreeGrafter"/>
</dbReference>
<evidence type="ECO:0000256" key="13">
    <source>
        <dbReference type="ARBA" id="ARBA00023010"/>
    </source>
</evidence>
<name>A0A3G2T070_9GAMM</name>
<dbReference type="GO" id="GO:0017038">
    <property type="term" value="P:protein import"/>
    <property type="evidence" value="ECO:0007669"/>
    <property type="project" value="InterPro"/>
</dbReference>
<dbReference type="Pfam" id="PF07516">
    <property type="entry name" value="SecA_SW"/>
    <property type="match status" value="1"/>
</dbReference>
<keyword evidence="14 15" id="KW-0472">Membrane</keyword>
<evidence type="ECO:0000256" key="15">
    <source>
        <dbReference type="HAMAP-Rule" id="MF_01382"/>
    </source>
</evidence>
<evidence type="ECO:0000256" key="4">
    <source>
        <dbReference type="ARBA" id="ARBA00022475"/>
    </source>
</evidence>
<dbReference type="InterPro" id="IPR044722">
    <property type="entry name" value="SecA_SF2_C"/>
</dbReference>
<dbReference type="NCBIfam" id="TIGR00963">
    <property type="entry name" value="secA"/>
    <property type="match status" value="1"/>
</dbReference>
<comment type="similarity">
    <text evidence="2 15 16">Belongs to the SecA family.</text>
</comment>
<evidence type="ECO:0000256" key="16">
    <source>
        <dbReference type="RuleBase" id="RU003874"/>
    </source>
</evidence>
<dbReference type="PROSITE" id="PS51194">
    <property type="entry name" value="HELICASE_CTER"/>
    <property type="match status" value="1"/>
</dbReference>
<dbReference type="InterPro" id="IPR014001">
    <property type="entry name" value="Helicase_ATP-bd"/>
</dbReference>
<keyword evidence="11 15" id="KW-0653">Protein transport</keyword>
<dbReference type="InterPro" id="IPR027417">
    <property type="entry name" value="P-loop_NTPase"/>
</dbReference>
<evidence type="ECO:0000256" key="12">
    <source>
        <dbReference type="ARBA" id="ARBA00022967"/>
    </source>
</evidence>
<evidence type="ECO:0000256" key="9">
    <source>
        <dbReference type="ARBA" id="ARBA00022833"/>
    </source>
</evidence>
<dbReference type="InterPro" id="IPR036670">
    <property type="entry name" value="SecA_X-link_sf"/>
</dbReference>
<protein>
    <recommendedName>
        <fullName evidence="15 16">Protein translocase subunit SecA</fullName>
        <ecNumber evidence="15">7.4.2.8</ecNumber>
    </recommendedName>
</protein>
<evidence type="ECO:0000256" key="2">
    <source>
        <dbReference type="ARBA" id="ARBA00007650"/>
    </source>
</evidence>
<dbReference type="InterPro" id="IPR001650">
    <property type="entry name" value="Helicase_C-like"/>
</dbReference>
<dbReference type="CDD" id="cd18803">
    <property type="entry name" value="SF2_C_secA"/>
    <property type="match status" value="1"/>
</dbReference>
<dbReference type="AlphaFoldDB" id="A0A3G2T070"/>
<comment type="cofactor">
    <cofactor evidence="1">
        <name>Zn(2+)</name>
        <dbReference type="ChEBI" id="CHEBI:29105"/>
    </cofactor>
</comment>
<keyword evidence="7" id="KW-0479">Metal-binding</keyword>
<evidence type="ECO:0000259" key="19">
    <source>
        <dbReference type="PROSITE" id="PS51196"/>
    </source>
</evidence>
<keyword evidence="8 15" id="KW-0547">Nucleotide-binding</keyword>
<evidence type="ECO:0000256" key="5">
    <source>
        <dbReference type="ARBA" id="ARBA00022490"/>
    </source>
</evidence>
<dbReference type="InterPro" id="IPR004027">
    <property type="entry name" value="SEC_C_motif"/>
</dbReference>
<dbReference type="FunFam" id="3.40.50.300:FF:000113">
    <property type="entry name" value="Preprotein translocase subunit SecA"/>
    <property type="match status" value="1"/>
</dbReference>
<dbReference type="GO" id="GO:0065002">
    <property type="term" value="P:intracellular protein transmembrane transport"/>
    <property type="evidence" value="ECO:0007669"/>
    <property type="project" value="UniProtKB-UniRule"/>
</dbReference>
<feature type="domain" description="Helicase ATP-binding" evidence="17">
    <location>
        <begin position="89"/>
        <end position="247"/>
    </location>
</feature>
<feature type="domain" description="Helicase C-terminal" evidence="18">
    <location>
        <begin position="434"/>
        <end position="633"/>
    </location>
</feature>
<keyword evidence="12 15" id="KW-1278">Translocase</keyword>
<dbReference type="GO" id="GO:0005886">
    <property type="term" value="C:plasma membrane"/>
    <property type="evidence" value="ECO:0007669"/>
    <property type="project" value="UniProtKB-SubCell"/>
</dbReference>
<dbReference type="Gene3D" id="3.90.1440.10">
    <property type="entry name" value="SecA, preprotein cross-linking domain"/>
    <property type="match status" value="1"/>
</dbReference>
<evidence type="ECO:0000256" key="3">
    <source>
        <dbReference type="ARBA" id="ARBA00022448"/>
    </source>
</evidence>
<evidence type="ECO:0000256" key="10">
    <source>
        <dbReference type="ARBA" id="ARBA00022840"/>
    </source>
</evidence>
<dbReference type="GO" id="GO:0043952">
    <property type="term" value="P:protein transport by the Sec complex"/>
    <property type="evidence" value="ECO:0007669"/>
    <property type="project" value="UniProtKB-ARBA"/>
</dbReference>
<dbReference type="InterPro" id="IPR020937">
    <property type="entry name" value="SecA_CS"/>
</dbReference>
<evidence type="ECO:0000256" key="11">
    <source>
        <dbReference type="ARBA" id="ARBA00022927"/>
    </source>
</evidence>
<feature type="binding site" evidence="15">
    <location>
        <begin position="105"/>
        <end position="109"/>
    </location>
    <ligand>
        <name>ATP</name>
        <dbReference type="ChEBI" id="CHEBI:30616"/>
    </ligand>
</feature>
<dbReference type="NCBIfam" id="NF009538">
    <property type="entry name" value="PRK12904.1"/>
    <property type="match status" value="1"/>
</dbReference>
<dbReference type="SUPFAM" id="SSF81767">
    <property type="entry name" value="Pre-protein crosslinking domain of SecA"/>
    <property type="match status" value="1"/>
</dbReference>
<accession>A0A3G2T070</accession>
<keyword evidence="4 15" id="KW-1003">Cell membrane</keyword>
<dbReference type="Pfam" id="PF01043">
    <property type="entry name" value="SecA_PP_bind"/>
    <property type="match status" value="1"/>
</dbReference>
<comment type="catalytic activity">
    <reaction evidence="15">
        <text>ATP + H2O + cellular proteinSide 1 = ADP + phosphate + cellular proteinSide 2.</text>
        <dbReference type="EC" id="7.4.2.8"/>
    </reaction>
</comment>
<dbReference type="PRINTS" id="PR00906">
    <property type="entry name" value="SECA"/>
</dbReference>
<feature type="binding site" evidence="15">
    <location>
        <position position="87"/>
    </location>
    <ligand>
        <name>ATP</name>
        <dbReference type="ChEBI" id="CHEBI:30616"/>
    </ligand>
</feature>
<evidence type="ECO:0000256" key="7">
    <source>
        <dbReference type="ARBA" id="ARBA00022723"/>
    </source>
</evidence>
<dbReference type="InterPro" id="IPR011116">
    <property type="entry name" value="SecA_Wing/Scaffold"/>
</dbReference>
<dbReference type="InterPro" id="IPR011115">
    <property type="entry name" value="SecA_DEAD"/>
</dbReference>
<dbReference type="Gene3D" id="3.40.50.300">
    <property type="entry name" value="P-loop containing nucleotide triphosphate hydrolases"/>
    <property type="match status" value="2"/>
</dbReference>
<dbReference type="InterPro" id="IPR011130">
    <property type="entry name" value="SecA_preprotein_X-link_dom"/>
</dbReference>
<dbReference type="Pfam" id="PF02810">
    <property type="entry name" value="SEC-C"/>
    <property type="match status" value="1"/>
</dbReference>
<dbReference type="Proteomes" id="UP000279962">
    <property type="component" value="Chromosome"/>
</dbReference>
<dbReference type="CDD" id="cd17928">
    <property type="entry name" value="DEXDc_SecA"/>
    <property type="match status" value="1"/>
</dbReference>
<keyword evidence="13 15" id="KW-0811">Translocation</keyword>
<dbReference type="RefSeq" id="WP_087552662.1">
    <property type="nucleotide sequence ID" value="NZ_CP033133.1"/>
</dbReference>
<dbReference type="FunFam" id="3.90.1440.10:FF:000001">
    <property type="entry name" value="Preprotein translocase subunit SecA"/>
    <property type="match status" value="1"/>
</dbReference>
<evidence type="ECO:0000256" key="6">
    <source>
        <dbReference type="ARBA" id="ARBA00022519"/>
    </source>
</evidence>
<comment type="subcellular location">
    <subcellularLocation>
        <location evidence="15">Cell membrane</location>
        <topology evidence="15">Peripheral membrane protein</topology>
        <orientation evidence="15">Cytoplasmic side</orientation>
    </subcellularLocation>
    <subcellularLocation>
        <location evidence="15">Cytoplasm</location>
    </subcellularLocation>
    <text evidence="15">Distribution is 50-50.</text>
</comment>
<dbReference type="SUPFAM" id="SSF52540">
    <property type="entry name" value="P-loop containing nucleoside triphosphate hydrolases"/>
    <property type="match status" value="2"/>
</dbReference>
<dbReference type="Pfam" id="PF07517">
    <property type="entry name" value="SecA_DEAD"/>
    <property type="match status" value="1"/>
</dbReference>
<comment type="subunit">
    <text evidence="15">Monomer and homodimer. Part of the essential Sec protein translocation apparatus which comprises SecA, SecYEG and auxiliary proteins SecDF-YajC and YidC.</text>
</comment>
<evidence type="ECO:0000259" key="18">
    <source>
        <dbReference type="PROSITE" id="PS51194"/>
    </source>
</evidence>
<sequence>MLASLIGGIFGTKNERELKRMRKIVEKINALEPTISALSDADLSAKTEEFKERYKKGESLDKLMPEAFAVCREAAKRVMGMRHYDVQLIGGITLHEGKIAEMRTGEGKTLMGTLAVYLNAISEQGVHVITVNDYLAQRDAELNRPLYEFLGLSVGVIYSMQSPIEKAEAYQSDITYGTNNEFGFDYLRDNMVFSMAEKKQRGLVYAIIDEVDSILIDEARTPLIISGQSDDSSQLYVAINSIPPKLHAQKEEKVPDGGHFWIDEKQRQVEMTEAGYEAVEQELIQMGLLAEGESLYSPSNLNLVHHVSAAIRAHYLYQRNVHYIVHDGEVIIVDENTGRTMPGRRWSEGLHQATEAKEGLEVQPENQTLATTTFQNYFRLYKKLSGMTGTADTEAAEMKEIYGLDVVLIPTHRPMIRVDQNDLIYLNRNGKYNAIIEEIQKIHEAGVAPILIGTATIEASEILSDKLKEAGIAHEVLNAKQHEREADIIAQAGAPRAVTIATNMAGRGTDILLGGNWKALLAKIENHTAEDEARLKAEWEQNNEMVLSSGGLHIIGSERHESRRIDNQLRGRSGRQGDPGVSRFFLSLEDDLMRIFAGDRVVGMMRAMGLQENEAIEHKMVSRSIENAQRKVEARNFDIRKNLLKYDDVNNEQRKIIYSQRDEILEESSLQDYIEEMHREVAKGLIENYIPPESIHDQWDIDGLENALREDFGIDLSVNQWLEEDRRLDEEALVERISDEIVARYRNRRTQMGDDTAVTLERHFMLGSLDRHWKDHLAAMDYLRQGIHLRGYAQKNPEQEYKKEAFNLFVNMLGVIKSDVVTDISRVHIPTPEELAEMEAQQQAQAEAMRLNFAHDDIDGISGSDEVIDAKFAETEAVPVPESRNAPCPCGSGLKYKQCHGKI</sequence>
<gene>
    <name evidence="15 20" type="primary">secA</name>
    <name evidence="20" type="ORF">CDG68_06540</name>
</gene>
<dbReference type="FunFam" id="1.10.3060.10:FF:000003">
    <property type="entry name" value="Protein translocase subunit SecA"/>
    <property type="match status" value="1"/>
</dbReference>
<dbReference type="GO" id="GO:0006605">
    <property type="term" value="P:protein targeting"/>
    <property type="evidence" value="ECO:0007669"/>
    <property type="project" value="UniProtKB-UniRule"/>
</dbReference>
<dbReference type="GO" id="GO:0046872">
    <property type="term" value="F:metal ion binding"/>
    <property type="evidence" value="ECO:0007669"/>
    <property type="project" value="UniProtKB-KW"/>
</dbReference>
<feature type="binding site" evidence="15">
    <location>
        <position position="510"/>
    </location>
    <ligand>
        <name>ATP</name>
        <dbReference type="ChEBI" id="CHEBI:30616"/>
    </ligand>
</feature>
<dbReference type="InterPro" id="IPR036266">
    <property type="entry name" value="SecA_Wing/Scaffold_sf"/>
</dbReference>
<keyword evidence="3 15" id="KW-0813">Transport</keyword>
<dbReference type="InterPro" id="IPR014018">
    <property type="entry name" value="SecA_motor_DEAD"/>
</dbReference>